<organism evidence="2 3">
    <name type="scientific">Rathayibacter oskolensis</name>
    <dbReference type="NCBI Taxonomy" id="1891671"/>
    <lineage>
        <taxon>Bacteria</taxon>
        <taxon>Bacillati</taxon>
        <taxon>Actinomycetota</taxon>
        <taxon>Actinomycetes</taxon>
        <taxon>Micrococcales</taxon>
        <taxon>Microbacteriaceae</taxon>
        <taxon>Rathayibacter</taxon>
    </lineage>
</organism>
<dbReference type="RefSeq" id="WP_085476557.1">
    <property type="nucleotide sequence ID" value="NZ_FXBM01000002.1"/>
</dbReference>
<protein>
    <recommendedName>
        <fullName evidence="1">VOC domain-containing protein</fullName>
    </recommendedName>
</protein>
<evidence type="ECO:0000259" key="1">
    <source>
        <dbReference type="PROSITE" id="PS51819"/>
    </source>
</evidence>
<dbReference type="Gene3D" id="3.10.180.10">
    <property type="entry name" value="2,3-Dihydroxybiphenyl 1,2-Dioxygenase, domain 1"/>
    <property type="match status" value="1"/>
</dbReference>
<dbReference type="SUPFAM" id="SSF54593">
    <property type="entry name" value="Glyoxalase/Bleomycin resistance protein/Dihydroxybiphenyl dioxygenase"/>
    <property type="match status" value="1"/>
</dbReference>
<feature type="domain" description="VOC" evidence="1">
    <location>
        <begin position="2"/>
        <end position="106"/>
    </location>
</feature>
<dbReference type="InterPro" id="IPR029068">
    <property type="entry name" value="Glyas_Bleomycin-R_OHBP_Dase"/>
</dbReference>
<dbReference type="InterPro" id="IPR037523">
    <property type="entry name" value="VOC_core"/>
</dbReference>
<dbReference type="EMBL" id="FXBM01000002">
    <property type="protein sequence ID" value="SMH42921.1"/>
    <property type="molecule type" value="Genomic_DNA"/>
</dbReference>
<keyword evidence="3" id="KW-1185">Reference proteome</keyword>
<evidence type="ECO:0000313" key="2">
    <source>
        <dbReference type="EMBL" id="SMH42921.1"/>
    </source>
</evidence>
<dbReference type="CDD" id="cd06587">
    <property type="entry name" value="VOC"/>
    <property type="match status" value="1"/>
</dbReference>
<dbReference type="STRING" id="1891671.SAMN06295885_2102"/>
<sequence length="115" mass="12292">MKPTYIYLPTDDLARSSRYYRETLGLEEAWREGDDTVAFAVPGGGLQLMLSTAPGAQGVMYLVPSVQQFLDSRHAITVVSPPEAIPGGVVVGLEDVSGNAFYVFDQVDPEAPAGS</sequence>
<dbReference type="InterPro" id="IPR004360">
    <property type="entry name" value="Glyas_Fos-R_dOase_dom"/>
</dbReference>
<name>A0A1X7NZS1_9MICO</name>
<dbReference type="Proteomes" id="UP000193711">
    <property type="component" value="Unassembled WGS sequence"/>
</dbReference>
<evidence type="ECO:0000313" key="3">
    <source>
        <dbReference type="Proteomes" id="UP000193711"/>
    </source>
</evidence>
<dbReference type="AlphaFoldDB" id="A0A1X7NZS1"/>
<gene>
    <name evidence="2" type="ORF">SAMN06295885_2102</name>
</gene>
<dbReference type="PROSITE" id="PS51819">
    <property type="entry name" value="VOC"/>
    <property type="match status" value="1"/>
</dbReference>
<dbReference type="Pfam" id="PF00903">
    <property type="entry name" value="Glyoxalase"/>
    <property type="match status" value="1"/>
</dbReference>
<reference evidence="3" key="1">
    <citation type="submission" date="2017-04" db="EMBL/GenBank/DDBJ databases">
        <authorList>
            <person name="Varghese N."/>
            <person name="Submissions S."/>
        </authorList>
    </citation>
    <scope>NUCLEOTIDE SEQUENCE [LARGE SCALE GENOMIC DNA]</scope>
    <source>
        <strain evidence="3">VKM Ac-2121</strain>
    </source>
</reference>
<proteinExistence type="predicted"/>
<accession>A0A1X7NZS1</accession>